<accession>V5XJC7</accession>
<evidence type="ECO:0000256" key="2">
    <source>
        <dbReference type="SAM" id="MobiDB-lite"/>
    </source>
</evidence>
<feature type="region of interest" description="Disordered" evidence="2">
    <location>
        <begin position="162"/>
        <end position="188"/>
    </location>
</feature>
<feature type="coiled-coil region" evidence="1">
    <location>
        <begin position="350"/>
        <end position="377"/>
    </location>
</feature>
<proteinExistence type="predicted"/>
<dbReference type="KEGG" id="mne:D174_12340"/>
<dbReference type="GeneID" id="43450275"/>
<dbReference type="EMBL" id="CP006936">
    <property type="protein sequence ID" value="AHC27926.1"/>
    <property type="molecule type" value="Genomic_DNA"/>
</dbReference>
<keyword evidence="4" id="KW-1185">Reference proteome</keyword>
<dbReference type="HOGENOM" id="CLU_729216_0_0_11"/>
<keyword evidence="1" id="KW-0175">Coiled coil</keyword>
<evidence type="ECO:0000256" key="1">
    <source>
        <dbReference type="SAM" id="Coils"/>
    </source>
</evidence>
<evidence type="ECO:0000313" key="4">
    <source>
        <dbReference type="Proteomes" id="UP000018763"/>
    </source>
</evidence>
<dbReference type="AlphaFoldDB" id="V5XJC7"/>
<evidence type="ECO:0000313" key="3">
    <source>
        <dbReference type="EMBL" id="AHC27926.1"/>
    </source>
</evidence>
<protein>
    <submittedName>
        <fullName evidence="3">Uncharacterized protein</fullName>
    </submittedName>
</protein>
<dbReference type="SMR" id="V5XJC7"/>
<sequence>MKWTNERPDYWVSGQYAVRKVTTVDRPNIHSFEVVGRPEDFMRDKVHDTLRQAQDACAWDAGIRSAVADAPPMSRAQKETIAAIFSLGRRERRAERQRTAKPARAVAGIVRRRLSDAVRSHDDALHEWNAMVERDPMLRVRIGDAEDVFRWALEFDCGCTEERVGSTDDPQSLLKDSDTNPSTGKRLPAGEYRCASAHDIPTLPLRRFASWDRFTRRYRDVEPVACPEQWLFLGQDWWDAHRCSEGHWVHDWDATLSCGHTVTVTGRQTDWTPDHYRDRVSDDRLAQMRAELSGETCSELDDKLLAAGWPQFGHLLDCKLCPIVRKAVAYEPLGWLIPPAPRARSQKSPKERMQARLRAAERETQRLRVELRALEDHTD</sequence>
<reference evidence="3 4" key="1">
    <citation type="journal article" date="2014" name="Genome Announc.">
        <title>Complete Genome Sequence of Sterol-Transforming Mycobacterium neoaurum Strain VKM Ac-1815D.</title>
        <authorList>
            <person name="Shtratnikova V.Y."/>
            <person name="Bragin E.Y."/>
            <person name="Dovbnya D.V."/>
            <person name="Pekov Y.A."/>
            <person name="Schelkunov M.I."/>
            <person name="Strizhov N."/>
            <person name="Ivashina T.V."/>
            <person name="Ashapkin V.V."/>
            <person name="Donova M.V."/>
        </authorList>
    </citation>
    <scope>NUCLEOTIDE SEQUENCE [LARGE SCALE GENOMIC DNA]</scope>
    <source>
        <strain evidence="3 4">VKM Ac-1815D</strain>
    </source>
</reference>
<dbReference type="eggNOG" id="ENOG5031UTF">
    <property type="taxonomic scope" value="Bacteria"/>
</dbReference>
<name>V5XJC7_MYCNE</name>
<gene>
    <name evidence="3" type="ORF">D174_12340</name>
</gene>
<dbReference type="RefSeq" id="WP_019512686.1">
    <property type="nucleotide sequence ID" value="NC_023036.2"/>
</dbReference>
<dbReference type="Proteomes" id="UP000018763">
    <property type="component" value="Chromosome"/>
</dbReference>
<organism evidence="3 4">
    <name type="scientific">Mycolicibacterium neoaurum VKM Ac-1815D</name>
    <dbReference type="NCBI Taxonomy" id="700508"/>
    <lineage>
        <taxon>Bacteria</taxon>
        <taxon>Bacillati</taxon>
        <taxon>Actinomycetota</taxon>
        <taxon>Actinomycetes</taxon>
        <taxon>Mycobacteriales</taxon>
        <taxon>Mycobacteriaceae</taxon>
        <taxon>Mycolicibacterium</taxon>
    </lineage>
</organism>